<name>A0A561R8T6_9HYPH</name>
<dbReference type="Proteomes" id="UP000320653">
    <property type="component" value="Unassembled WGS sequence"/>
</dbReference>
<dbReference type="OrthoDB" id="7324591at2"/>
<feature type="compositionally biased region" description="Low complexity" evidence="1">
    <location>
        <begin position="142"/>
        <end position="159"/>
    </location>
</feature>
<accession>A0A561R8T6</accession>
<evidence type="ECO:0000313" key="3">
    <source>
        <dbReference type="Proteomes" id="UP000320653"/>
    </source>
</evidence>
<dbReference type="RefSeq" id="WP_145632839.1">
    <property type="nucleotide sequence ID" value="NZ_VIWP01000001.1"/>
</dbReference>
<keyword evidence="3" id="KW-1185">Reference proteome</keyword>
<reference evidence="2 3" key="1">
    <citation type="submission" date="2019-06" db="EMBL/GenBank/DDBJ databases">
        <title>Sorghum-associated microbial communities from plants grown in Nebraska, USA.</title>
        <authorList>
            <person name="Schachtman D."/>
        </authorList>
    </citation>
    <scope>NUCLEOTIDE SEQUENCE [LARGE SCALE GENOMIC DNA]</scope>
    <source>
        <strain evidence="2 3">1225</strain>
    </source>
</reference>
<evidence type="ECO:0000256" key="1">
    <source>
        <dbReference type="SAM" id="MobiDB-lite"/>
    </source>
</evidence>
<protein>
    <submittedName>
        <fullName evidence="2">Uncharacterized protein</fullName>
    </submittedName>
</protein>
<dbReference type="AlphaFoldDB" id="A0A561R8T6"/>
<dbReference type="EMBL" id="VIWP01000001">
    <property type="protein sequence ID" value="TWF59020.1"/>
    <property type="molecule type" value="Genomic_DNA"/>
</dbReference>
<evidence type="ECO:0000313" key="2">
    <source>
        <dbReference type="EMBL" id="TWF59020.1"/>
    </source>
</evidence>
<feature type="region of interest" description="Disordered" evidence="1">
    <location>
        <begin position="142"/>
        <end position="163"/>
    </location>
</feature>
<gene>
    <name evidence="2" type="ORF">FHW37_101824</name>
</gene>
<comment type="caution">
    <text evidence="2">The sequence shown here is derived from an EMBL/GenBank/DDBJ whole genome shotgun (WGS) entry which is preliminary data.</text>
</comment>
<organism evidence="2 3">
    <name type="scientific">Neorhizobium alkalisoli</name>
    <dbReference type="NCBI Taxonomy" id="528178"/>
    <lineage>
        <taxon>Bacteria</taxon>
        <taxon>Pseudomonadati</taxon>
        <taxon>Pseudomonadota</taxon>
        <taxon>Alphaproteobacteria</taxon>
        <taxon>Hyphomicrobiales</taxon>
        <taxon>Rhizobiaceae</taxon>
        <taxon>Rhizobium/Agrobacterium group</taxon>
        <taxon>Neorhizobium</taxon>
    </lineage>
</organism>
<sequence>MFDRFSLKSVLLGGCCIILPISYATGDNVVSNPLGTIRPAAAPVQTIAVMPQTMASVVAAPAIQPAVAPVMPAVAVQMPATTVVPVVTQQPQAPAAAAVVPAAYSVASLPAAQAVMVRPGDNPFATSPQVVNMPAAAARPTSLNAAPAAAPQPPSASAAEEGASTVDETALRYYATQRDLKRLGAEIRRLKALYPTWEAPEDLFDPPTNISEQPLWEMFGRGDFAGVHNEVARLQGDNPNWKPSADLQTKLALAEIRTLMQRSFAQRNWPQVVELAESTPALMVCQDMNSIWLTAESLARTQDFARSFELYKYVLSNCSNRDERLATVQKASLLLPEAGFSSLVAMGRPLANGSPEFESVSLDPLRNRMGSIAQGTPTTGAINADQLQRLADYTQKTQSAPDASLFGWYYYSQKSWEASYQWFSFANQVSSDAKSLEGMILNMRNLDHEVEAMALAKKNLELTPEITKIYIELMADQMTDEKPPVFKSEDLKQFETLVLEHESALGTQALGWYMLSQKNTADASRLFDKSVSFEPTEGGVVGQAVIASRAKRWSAVSAIKSKYGARFEGLSDVTVYQAKYVPKKVRTTTKKKETQSEMFAKLFGNFEKGEKGSKQYAADY</sequence>
<proteinExistence type="predicted"/>